<keyword evidence="2" id="KW-0813">Transport</keyword>
<evidence type="ECO:0000256" key="7">
    <source>
        <dbReference type="ARBA" id="ARBA00025897"/>
    </source>
</evidence>
<comment type="subunit">
    <text evidence="7">Homododecamer. Tetramer of trimer.</text>
</comment>
<dbReference type="Proteomes" id="UP000245081">
    <property type="component" value="Unassembled WGS sequence"/>
</dbReference>
<proteinExistence type="predicted"/>
<dbReference type="RefSeq" id="WP_109015147.1">
    <property type="nucleotide sequence ID" value="NZ_BDOQ01000004.1"/>
</dbReference>
<dbReference type="Pfam" id="PF07655">
    <property type="entry name" value="Secretin_N_2"/>
    <property type="match status" value="1"/>
</dbReference>
<dbReference type="EMBL" id="BDOQ01000004">
    <property type="protein sequence ID" value="GBG13937.1"/>
    <property type="molecule type" value="Genomic_DNA"/>
</dbReference>
<keyword evidence="5" id="KW-0178">Competence</keyword>
<comment type="function">
    <text evidence="6">Required for type IV pilus biogenesis and competence. Could function as a pore for exit of the pilus but also as a channel for entry of heme and antimicrobial agents and uptake of transforming DNA.</text>
</comment>
<feature type="compositionally biased region" description="Low complexity" evidence="8">
    <location>
        <begin position="159"/>
        <end position="176"/>
    </location>
</feature>
<dbReference type="GO" id="GO:0009306">
    <property type="term" value="P:protein secretion"/>
    <property type="evidence" value="ECO:0007669"/>
    <property type="project" value="InterPro"/>
</dbReference>
<feature type="region of interest" description="Disordered" evidence="8">
    <location>
        <begin position="159"/>
        <end position="178"/>
    </location>
</feature>
<dbReference type="GO" id="GO:0030420">
    <property type="term" value="P:establishment of competence for transformation"/>
    <property type="evidence" value="ECO:0007669"/>
    <property type="project" value="UniProtKB-KW"/>
</dbReference>
<dbReference type="PRINTS" id="PR00811">
    <property type="entry name" value="BCTERIALGSPD"/>
</dbReference>
<dbReference type="PROSITE" id="PS51257">
    <property type="entry name" value="PROKAR_LIPOPROTEIN"/>
    <property type="match status" value="1"/>
</dbReference>
<accession>A0A2R5F6V7</accession>
<keyword evidence="11" id="KW-1185">Reference proteome</keyword>
<sequence>MSGSRFLALLLVLSACTHQPQIPSSSGHLDNLALAPRTAALPIQPPASPKTAMAVPKPPVTTYSVVVSDVPVREILFALARESKLNIDIHPAIHGNATLNARDQTLQEILDRLANQIDLQYRMEGKTLFIAPDLPEMRTYKVSYVNMERDSSATLGVGSEISSGSAAGSSSRGSQSVTTLNSKSKVNFWEVLGDNVRNILKSTRSQAALAEEKSLQDRVARMAMEDRIRQVEAASHAGAGAEKLFQQAFHNPSQPSAGTTHEDVILNPIAGSLSILATSRQHRAVQQYLDSVTAAVQRQVLIEATIVEVALNDTFKSGVDWSRLGSNGGLAGVTFRQNLSGNANLLQPINTVGASASQLSIPGFILGYNNTSSPLGNLAASLSWLQTFGETRVLSSPKIMALNNQSALLKVVDNVVYFKVEVTPATLSSTGTVLSPATYTTTPQNISVGMVMSVTPQIDERGTVSLNVRPTISRIIDYVNDPNPQLAASGVVNPVPQIEVREMESMLQVASGQTVVLGGLMQDEVRNTDKNVPGMAKLPIIGKLFQAKHDQRRKTELVIFLRPTVLNPATMDESAFSTFTPLLPQNALQLDQNNSMD</sequence>
<name>A0A2R5F6V7_9PROT</name>
<organism evidence="10 11">
    <name type="scientific">Novimethylophilus kurashikiensis</name>
    <dbReference type="NCBI Taxonomy" id="1825523"/>
    <lineage>
        <taxon>Bacteria</taxon>
        <taxon>Pseudomonadati</taxon>
        <taxon>Pseudomonadota</taxon>
        <taxon>Betaproteobacteria</taxon>
        <taxon>Nitrosomonadales</taxon>
        <taxon>Methylophilaceae</taxon>
        <taxon>Novimethylophilus</taxon>
    </lineage>
</organism>
<gene>
    <name evidence="10" type="primary">gspD</name>
    <name evidence="10" type="ORF">NMK_1489</name>
</gene>
<evidence type="ECO:0000313" key="11">
    <source>
        <dbReference type="Proteomes" id="UP000245081"/>
    </source>
</evidence>
<keyword evidence="3" id="KW-0472">Membrane</keyword>
<dbReference type="OrthoDB" id="9779724at2"/>
<evidence type="ECO:0000256" key="6">
    <source>
        <dbReference type="ARBA" id="ARBA00024678"/>
    </source>
</evidence>
<dbReference type="PANTHER" id="PTHR30332:SF17">
    <property type="entry name" value="TYPE IV PILIATION SYSTEM PROTEIN DR_0774-RELATED"/>
    <property type="match status" value="1"/>
</dbReference>
<dbReference type="Pfam" id="PF00263">
    <property type="entry name" value="Secretin"/>
    <property type="match status" value="1"/>
</dbReference>
<evidence type="ECO:0000256" key="4">
    <source>
        <dbReference type="ARBA" id="ARBA00023237"/>
    </source>
</evidence>
<dbReference type="InterPro" id="IPR011514">
    <property type="entry name" value="Secretin_N_2"/>
</dbReference>
<dbReference type="InterPro" id="IPR011662">
    <property type="entry name" value="Secretin/TonB_short_N"/>
</dbReference>
<dbReference type="InterPro" id="IPR013358">
    <property type="entry name" value="Pilus_biogenesis_MshL"/>
</dbReference>
<dbReference type="Gene3D" id="3.55.50.30">
    <property type="match status" value="1"/>
</dbReference>
<evidence type="ECO:0000256" key="2">
    <source>
        <dbReference type="ARBA" id="ARBA00022448"/>
    </source>
</evidence>
<keyword evidence="4" id="KW-0998">Cell outer membrane</keyword>
<protein>
    <recommendedName>
        <fullName evidence="1">Type IV pilus biogenesis and competence protein PilQ</fullName>
    </recommendedName>
</protein>
<comment type="caution">
    <text evidence="10">The sequence shown here is derived from an EMBL/GenBank/DDBJ whole genome shotgun (WGS) entry which is preliminary data.</text>
</comment>
<dbReference type="GO" id="GO:0015627">
    <property type="term" value="C:type II protein secretion system complex"/>
    <property type="evidence" value="ECO:0007669"/>
    <property type="project" value="TreeGrafter"/>
</dbReference>
<dbReference type="InterPro" id="IPR004845">
    <property type="entry name" value="T2SS_GspD_CS"/>
</dbReference>
<evidence type="ECO:0000256" key="1">
    <source>
        <dbReference type="ARBA" id="ARBA00014124"/>
    </source>
</evidence>
<dbReference type="AlphaFoldDB" id="A0A2R5F6V7"/>
<dbReference type="NCBIfam" id="TIGR02519">
    <property type="entry name" value="pilus_MshL"/>
    <property type="match status" value="1"/>
</dbReference>
<dbReference type="InterPro" id="IPR001775">
    <property type="entry name" value="GspD/PilQ"/>
</dbReference>
<feature type="domain" description="Secretin/TonB short N-terminal" evidence="9">
    <location>
        <begin position="85"/>
        <end position="133"/>
    </location>
</feature>
<dbReference type="SMART" id="SM00965">
    <property type="entry name" value="STN"/>
    <property type="match status" value="1"/>
</dbReference>
<evidence type="ECO:0000256" key="5">
    <source>
        <dbReference type="ARBA" id="ARBA00023287"/>
    </source>
</evidence>
<dbReference type="GO" id="GO:0009297">
    <property type="term" value="P:pilus assembly"/>
    <property type="evidence" value="ECO:0007669"/>
    <property type="project" value="InterPro"/>
</dbReference>
<reference evidence="10 11" key="1">
    <citation type="journal article" date="2018" name="Environ. Microbiol.">
        <title>Isolation and genomic characterization of Novimethylophilus kurashikiensis gen. nov. sp. nov., a new lanthanide-dependent methylotrophic species of Methylophilaceae.</title>
        <authorList>
            <person name="Lv H."/>
            <person name="Sahin N."/>
            <person name="Tani A."/>
        </authorList>
    </citation>
    <scope>NUCLEOTIDE SEQUENCE [LARGE SCALE GENOMIC DNA]</scope>
    <source>
        <strain evidence="10 11">La2-4</strain>
    </source>
</reference>
<evidence type="ECO:0000259" key="9">
    <source>
        <dbReference type="SMART" id="SM00965"/>
    </source>
</evidence>
<dbReference type="GO" id="GO:0019867">
    <property type="term" value="C:outer membrane"/>
    <property type="evidence" value="ECO:0007669"/>
    <property type="project" value="InterPro"/>
</dbReference>
<evidence type="ECO:0000256" key="3">
    <source>
        <dbReference type="ARBA" id="ARBA00023136"/>
    </source>
</evidence>
<dbReference type="PROSITE" id="PS00875">
    <property type="entry name" value="T2SP_D"/>
    <property type="match status" value="1"/>
</dbReference>
<evidence type="ECO:0000256" key="8">
    <source>
        <dbReference type="SAM" id="MobiDB-lite"/>
    </source>
</evidence>
<dbReference type="InterPro" id="IPR050810">
    <property type="entry name" value="Bact_Secretion_Sys_Channel"/>
</dbReference>
<dbReference type="PANTHER" id="PTHR30332">
    <property type="entry name" value="PROBABLE GENERAL SECRETION PATHWAY PROTEIN D"/>
    <property type="match status" value="1"/>
</dbReference>
<evidence type="ECO:0000313" key="10">
    <source>
        <dbReference type="EMBL" id="GBG13937.1"/>
    </source>
</evidence>
<dbReference type="InterPro" id="IPR004846">
    <property type="entry name" value="T2SS/T3SS_dom"/>
</dbReference>